<evidence type="ECO:0000313" key="14">
    <source>
        <dbReference type="EMBL" id="KAL0907320.1"/>
    </source>
</evidence>
<reference evidence="14 15" key="1">
    <citation type="journal article" date="2024" name="Plant Biotechnol. J.">
        <title>Dendrobium thyrsiflorum genome and its molecular insights into genes involved in important horticultural traits.</title>
        <authorList>
            <person name="Chen B."/>
            <person name="Wang J.Y."/>
            <person name="Zheng P.J."/>
            <person name="Li K.L."/>
            <person name="Liang Y.M."/>
            <person name="Chen X.F."/>
            <person name="Zhang C."/>
            <person name="Zhao X."/>
            <person name="He X."/>
            <person name="Zhang G.Q."/>
            <person name="Liu Z.J."/>
            <person name="Xu Q."/>
        </authorList>
    </citation>
    <scope>NUCLEOTIDE SEQUENCE [LARGE SCALE GENOMIC DNA]</scope>
    <source>
        <strain evidence="14">GZMU011</strain>
    </source>
</reference>
<accession>A0ABD0U4W7</accession>
<keyword evidence="11 13" id="KW-0472">Membrane</keyword>
<dbReference type="GO" id="GO:0016020">
    <property type="term" value="C:membrane"/>
    <property type="evidence" value="ECO:0007669"/>
    <property type="project" value="UniProtKB-SubCell"/>
</dbReference>
<gene>
    <name evidence="14" type="ORF">M5K25_021721</name>
</gene>
<dbReference type="AlphaFoldDB" id="A0ABD0U4W7"/>
<feature type="transmembrane region" description="Helical" evidence="13">
    <location>
        <begin position="62"/>
        <end position="83"/>
    </location>
</feature>
<proteinExistence type="inferred from homology"/>
<keyword evidence="7" id="KW-0963">Cytoplasm</keyword>
<comment type="subcellular location">
    <subcellularLocation>
        <location evidence="4">Cytoplasm</location>
    </subcellularLocation>
    <subcellularLocation>
        <location evidence="3">Endoplasmic reticulum</location>
    </subcellularLocation>
    <subcellularLocation>
        <location evidence="2">Membrane</location>
        <topology evidence="2">Multi-pass membrane protein</topology>
    </subcellularLocation>
    <subcellularLocation>
        <location evidence="1">Nucleus</location>
    </subcellularLocation>
</comment>
<evidence type="ECO:0000256" key="1">
    <source>
        <dbReference type="ARBA" id="ARBA00004123"/>
    </source>
</evidence>
<evidence type="ECO:0000256" key="7">
    <source>
        <dbReference type="ARBA" id="ARBA00022490"/>
    </source>
</evidence>
<keyword evidence="12" id="KW-0539">Nucleus</keyword>
<comment type="similarity">
    <text evidence="5">Belongs to the plant organ size related (OSR) protein family.</text>
</comment>
<keyword evidence="6" id="KW-0217">Developmental protein</keyword>
<organism evidence="14 15">
    <name type="scientific">Dendrobium thyrsiflorum</name>
    <name type="common">Pinecone-like raceme dendrobium</name>
    <name type="synonym">Orchid</name>
    <dbReference type="NCBI Taxonomy" id="117978"/>
    <lineage>
        <taxon>Eukaryota</taxon>
        <taxon>Viridiplantae</taxon>
        <taxon>Streptophyta</taxon>
        <taxon>Embryophyta</taxon>
        <taxon>Tracheophyta</taxon>
        <taxon>Spermatophyta</taxon>
        <taxon>Magnoliopsida</taxon>
        <taxon>Liliopsida</taxon>
        <taxon>Asparagales</taxon>
        <taxon>Orchidaceae</taxon>
        <taxon>Epidendroideae</taxon>
        <taxon>Malaxideae</taxon>
        <taxon>Dendrobiinae</taxon>
        <taxon>Dendrobium</taxon>
    </lineage>
</organism>
<evidence type="ECO:0000256" key="5">
    <source>
        <dbReference type="ARBA" id="ARBA00006891"/>
    </source>
</evidence>
<evidence type="ECO:0000256" key="11">
    <source>
        <dbReference type="ARBA" id="ARBA00023136"/>
    </source>
</evidence>
<dbReference type="EMBL" id="JANQDX010000017">
    <property type="protein sequence ID" value="KAL0907320.1"/>
    <property type="molecule type" value="Genomic_DNA"/>
</dbReference>
<dbReference type="InterPro" id="IPR037468">
    <property type="entry name" value="ARGOS/ARL/OSR1"/>
</dbReference>
<evidence type="ECO:0000256" key="8">
    <source>
        <dbReference type="ARBA" id="ARBA00022692"/>
    </source>
</evidence>
<dbReference type="PANTHER" id="PTHR36023:SF3">
    <property type="entry name" value="ARGOS-LIKE PROTEIN"/>
    <property type="match status" value="1"/>
</dbReference>
<name>A0ABD0U4W7_DENTH</name>
<evidence type="ECO:0000256" key="4">
    <source>
        <dbReference type="ARBA" id="ARBA00004496"/>
    </source>
</evidence>
<evidence type="ECO:0000256" key="12">
    <source>
        <dbReference type="ARBA" id="ARBA00023242"/>
    </source>
</evidence>
<keyword evidence="8 13" id="KW-0812">Transmembrane</keyword>
<dbReference type="PANTHER" id="PTHR36023">
    <property type="entry name" value="ARGOS-LIKE PROTEIN"/>
    <property type="match status" value="1"/>
</dbReference>
<sequence length="125" mass="13983">MNFEELNIELRFEGLIGIRAYSSGLMESRSREMKSPLSGRKRIVVPKKPTKPQVTNTRSLSLGYFSVESFLLLACLTASLLFLPLILPPLPPPPVMLLLLPIGILLVLLILAFMHSDMRDVSSYL</sequence>
<dbReference type="GO" id="GO:0009725">
    <property type="term" value="P:response to hormone"/>
    <property type="evidence" value="ECO:0007669"/>
    <property type="project" value="UniProtKB-ARBA"/>
</dbReference>
<dbReference type="Proteomes" id="UP001552299">
    <property type="component" value="Unassembled WGS sequence"/>
</dbReference>
<dbReference type="GO" id="GO:0005634">
    <property type="term" value="C:nucleus"/>
    <property type="evidence" value="ECO:0007669"/>
    <property type="project" value="UniProtKB-SubCell"/>
</dbReference>
<keyword evidence="9" id="KW-0256">Endoplasmic reticulum</keyword>
<evidence type="ECO:0000256" key="6">
    <source>
        <dbReference type="ARBA" id="ARBA00022473"/>
    </source>
</evidence>
<evidence type="ECO:0000256" key="9">
    <source>
        <dbReference type="ARBA" id="ARBA00022824"/>
    </source>
</evidence>
<evidence type="ECO:0000256" key="3">
    <source>
        <dbReference type="ARBA" id="ARBA00004240"/>
    </source>
</evidence>
<feature type="transmembrane region" description="Helical" evidence="13">
    <location>
        <begin position="95"/>
        <end position="114"/>
    </location>
</feature>
<evidence type="ECO:0000256" key="10">
    <source>
        <dbReference type="ARBA" id="ARBA00022989"/>
    </source>
</evidence>
<keyword evidence="15" id="KW-1185">Reference proteome</keyword>
<evidence type="ECO:0000313" key="15">
    <source>
        <dbReference type="Proteomes" id="UP001552299"/>
    </source>
</evidence>
<evidence type="ECO:0000256" key="2">
    <source>
        <dbReference type="ARBA" id="ARBA00004141"/>
    </source>
</evidence>
<evidence type="ECO:0000256" key="13">
    <source>
        <dbReference type="SAM" id="Phobius"/>
    </source>
</evidence>
<protein>
    <recommendedName>
        <fullName evidence="16">ARGOS-like protein</fullName>
    </recommendedName>
</protein>
<evidence type="ECO:0008006" key="16">
    <source>
        <dbReference type="Google" id="ProtNLM"/>
    </source>
</evidence>
<comment type="caution">
    <text evidence="14">The sequence shown here is derived from an EMBL/GenBank/DDBJ whole genome shotgun (WGS) entry which is preliminary data.</text>
</comment>
<dbReference type="GO" id="GO:0005783">
    <property type="term" value="C:endoplasmic reticulum"/>
    <property type="evidence" value="ECO:0007669"/>
    <property type="project" value="UniProtKB-SubCell"/>
</dbReference>
<keyword evidence="10 13" id="KW-1133">Transmembrane helix</keyword>